<dbReference type="NCBIfam" id="TIGR04025">
    <property type="entry name" value="PPOX_FMN_DR2398"/>
    <property type="match status" value="1"/>
</dbReference>
<dbReference type="InterPro" id="IPR024029">
    <property type="entry name" value="Pyridox_Oxase_FMN-dep"/>
</dbReference>
<dbReference type="InterPro" id="IPR012349">
    <property type="entry name" value="Split_barrel_FMN-bd"/>
</dbReference>
<dbReference type="SUPFAM" id="SSF50475">
    <property type="entry name" value="FMN-binding split barrel"/>
    <property type="match status" value="1"/>
</dbReference>
<dbReference type="EMBL" id="VKHS01000165">
    <property type="protein sequence ID" value="MBB0229755.1"/>
    <property type="molecule type" value="Genomic_DNA"/>
</dbReference>
<dbReference type="InterPro" id="IPR011576">
    <property type="entry name" value="Pyridox_Oxase_N"/>
</dbReference>
<dbReference type="Proteomes" id="UP000530234">
    <property type="component" value="Unassembled WGS sequence"/>
</dbReference>
<accession>A0A7W3T2I2</accession>
<keyword evidence="3" id="KW-1185">Reference proteome</keyword>
<proteinExistence type="predicted"/>
<sequence>MGSTGDEGVTGPGPLTAAVTVDSAEELREIVGEPVAHARNKVRTSLHALDRAWLEHAPLCLLATADEEGNCDVSPRGDPGRCVLVLDDRTLALPDRPGNKRVDSLRNILVNPRVGLIFLIPGRGDTLRVNGRARIVREAPFMDRMTVRGHRPRLAVLVEVEEVYHHCSKAFLRSRAWEPGSWEPGALPSRARIAKALDRPDDSLEELEEYYGPSYAERLYG</sequence>
<comment type="caution">
    <text evidence="2">The sequence shown here is derived from an EMBL/GenBank/DDBJ whole genome shotgun (WGS) entry which is preliminary data.</text>
</comment>
<dbReference type="AlphaFoldDB" id="A0A7W3T2I2"/>
<name>A0A7W3T2I2_9ACTN</name>
<evidence type="ECO:0000313" key="3">
    <source>
        <dbReference type="Proteomes" id="UP000530234"/>
    </source>
</evidence>
<organism evidence="2 3">
    <name type="scientific">Streptomyces calidiresistens</name>
    <dbReference type="NCBI Taxonomy" id="1485586"/>
    <lineage>
        <taxon>Bacteria</taxon>
        <taxon>Bacillati</taxon>
        <taxon>Actinomycetota</taxon>
        <taxon>Actinomycetes</taxon>
        <taxon>Kitasatosporales</taxon>
        <taxon>Streptomycetaceae</taxon>
        <taxon>Streptomyces</taxon>
    </lineage>
</organism>
<dbReference type="Pfam" id="PF01243">
    <property type="entry name" value="PNPOx_N"/>
    <property type="match status" value="1"/>
</dbReference>
<protein>
    <submittedName>
        <fullName evidence="2">Pyridoxamine 5'-phosphate oxidase family protein</fullName>
    </submittedName>
</protein>
<gene>
    <name evidence="2" type="ORF">FOE67_09545</name>
</gene>
<feature type="domain" description="Pyridoxamine 5'-phosphate oxidase N-terminal" evidence="1">
    <location>
        <begin position="51"/>
        <end position="167"/>
    </location>
</feature>
<reference evidence="3" key="1">
    <citation type="submission" date="2019-10" db="EMBL/GenBank/DDBJ databases">
        <title>Streptomyces sp. nov., a novel actinobacterium isolated from alkaline environment.</title>
        <authorList>
            <person name="Golinska P."/>
        </authorList>
    </citation>
    <scope>NUCLEOTIDE SEQUENCE [LARGE SCALE GENOMIC DNA]</scope>
    <source>
        <strain evidence="3">DSM 42108</strain>
    </source>
</reference>
<dbReference type="PANTHER" id="PTHR42815">
    <property type="entry name" value="FAD-BINDING, PUTATIVE (AFU_ORTHOLOGUE AFUA_6G07600)-RELATED"/>
    <property type="match status" value="1"/>
</dbReference>
<evidence type="ECO:0000259" key="1">
    <source>
        <dbReference type="Pfam" id="PF01243"/>
    </source>
</evidence>
<dbReference type="PANTHER" id="PTHR42815:SF2">
    <property type="entry name" value="FAD-BINDING, PUTATIVE (AFU_ORTHOLOGUE AFUA_6G07600)-RELATED"/>
    <property type="match status" value="1"/>
</dbReference>
<evidence type="ECO:0000313" key="2">
    <source>
        <dbReference type="EMBL" id="MBB0229755.1"/>
    </source>
</evidence>
<dbReference type="Gene3D" id="2.30.110.10">
    <property type="entry name" value="Electron Transport, Fmn-binding Protein, Chain A"/>
    <property type="match status" value="1"/>
</dbReference>